<feature type="coiled-coil region" evidence="2">
    <location>
        <begin position="16"/>
        <end position="60"/>
    </location>
</feature>
<gene>
    <name evidence="4" type="ORF">N1851_026962</name>
</gene>
<evidence type="ECO:0000313" key="4">
    <source>
        <dbReference type="EMBL" id="KAK0136879.1"/>
    </source>
</evidence>
<dbReference type="PROSITE" id="PS50158">
    <property type="entry name" value="ZF_CCHC"/>
    <property type="match status" value="1"/>
</dbReference>
<keyword evidence="5" id="KW-1185">Reference proteome</keyword>
<comment type="caution">
    <text evidence="4">The sequence shown here is derived from an EMBL/GenBank/DDBJ whole genome shotgun (WGS) entry which is preliminary data.</text>
</comment>
<evidence type="ECO:0000259" key="3">
    <source>
        <dbReference type="PROSITE" id="PS50158"/>
    </source>
</evidence>
<keyword evidence="2" id="KW-0175">Coiled coil</keyword>
<reference evidence="4" key="1">
    <citation type="journal article" date="2023" name="Front. Mar. Sci.">
        <title>A new Merluccius polli reference genome to investigate the effects of global change in West African waters.</title>
        <authorList>
            <person name="Mateo J.L."/>
            <person name="Blanco-Fernandez C."/>
            <person name="Garcia-Vazquez E."/>
            <person name="Machado-Schiaffino G."/>
        </authorList>
    </citation>
    <scope>NUCLEOTIDE SEQUENCE</scope>
    <source>
        <strain evidence="4">C29</strain>
        <tissue evidence="4">Fin</tissue>
    </source>
</reference>
<dbReference type="EMBL" id="JAOPHQ010005123">
    <property type="protein sequence ID" value="KAK0136879.1"/>
    <property type="molecule type" value="Genomic_DNA"/>
</dbReference>
<dbReference type="SUPFAM" id="SSF47353">
    <property type="entry name" value="Retrovirus capsid dimerization domain-like"/>
    <property type="match status" value="1"/>
</dbReference>
<evidence type="ECO:0000256" key="1">
    <source>
        <dbReference type="PROSITE-ProRule" id="PRU00047"/>
    </source>
</evidence>
<evidence type="ECO:0000313" key="5">
    <source>
        <dbReference type="Proteomes" id="UP001174136"/>
    </source>
</evidence>
<keyword evidence="1" id="KW-0863">Zinc-finger</keyword>
<dbReference type="Gene3D" id="4.10.60.10">
    <property type="entry name" value="Zinc finger, CCHC-type"/>
    <property type="match status" value="1"/>
</dbReference>
<dbReference type="InterPro" id="IPR003309">
    <property type="entry name" value="SCAN_dom"/>
</dbReference>
<dbReference type="SUPFAM" id="SSF57756">
    <property type="entry name" value="Retrovirus zinc finger-like domains"/>
    <property type="match status" value="1"/>
</dbReference>
<dbReference type="AlphaFoldDB" id="A0AA47MB83"/>
<dbReference type="PANTHER" id="PTHR46888">
    <property type="entry name" value="ZINC KNUCKLE DOMAINCONTAINING PROTEIN-RELATED"/>
    <property type="match status" value="1"/>
</dbReference>
<dbReference type="InterPro" id="IPR001878">
    <property type="entry name" value="Znf_CCHC"/>
</dbReference>
<evidence type="ECO:0000256" key="2">
    <source>
        <dbReference type="SAM" id="Coils"/>
    </source>
</evidence>
<keyword evidence="1" id="KW-0479">Metal-binding</keyword>
<dbReference type="GO" id="GO:0008270">
    <property type="term" value="F:zinc ion binding"/>
    <property type="evidence" value="ECO:0007669"/>
    <property type="project" value="UniProtKB-KW"/>
</dbReference>
<protein>
    <recommendedName>
        <fullName evidence="3">CCHC-type domain-containing protein</fullName>
    </recommendedName>
</protein>
<accession>A0AA47MB83</accession>
<proteinExistence type="predicted"/>
<dbReference type="Gene3D" id="1.10.4020.10">
    <property type="entry name" value="DNA breaking-rejoining enzymes"/>
    <property type="match status" value="1"/>
</dbReference>
<dbReference type="Proteomes" id="UP001174136">
    <property type="component" value="Unassembled WGS sequence"/>
</dbReference>
<dbReference type="InterPro" id="IPR038269">
    <property type="entry name" value="SCAN_sf"/>
</dbReference>
<sequence length="550" mass="61042">MEATPPAQRHPAETSDARVKLRLARLQMEREEKKEQREFQRELELRKLDLEAEAIKLRQLELQKALASSTVSMPPIPAPTITFDVNKNISLVPIFRESKVKSYFGAFERIASALRWPKDVWAILLQCKLTGKALSRLGNDSCMDSKARLDTARMKDNAQEAYASLSVDDSLVYDKLKGAILCVYELVPEAYRQRFRSLRKVSGQTFYDFACEKELLFDRWCMACKADDLTSVRKLILLEELKACLPERTVVYLNEQMVTTLSHAASLADEFALTHKAVFAKRDSVPVDSGQRPVDSHVTPAHAPMPRPKADRQCFFCHKPGHLMAECVKLKQKQQPVFSRGPKGVGLIKTVNRAQVPQLLTATEPDECFKPFVSQGFVSLTGRVDDQVPVTILRDTGGSQSFILASALSLCKESACDVSTVVRGIGMSFVPAPLHRIHVQSRLVTGFCSVAVLPSFPIEGVSFIMGNDIAGGKVYPTPEVVDIPIPTSGSDILAREHPDMFRVSVLTRAQARKQGQGVDLSDSLFASVFAEDKLPPAADAGNVRLVCLRW</sequence>
<keyword evidence="1" id="KW-0862">Zinc</keyword>
<dbReference type="GO" id="GO:0003676">
    <property type="term" value="F:nucleic acid binding"/>
    <property type="evidence" value="ECO:0007669"/>
    <property type="project" value="InterPro"/>
</dbReference>
<organism evidence="4 5">
    <name type="scientific">Merluccius polli</name>
    <name type="common">Benguela hake</name>
    <name type="synonym">Merluccius cadenati</name>
    <dbReference type="NCBI Taxonomy" id="89951"/>
    <lineage>
        <taxon>Eukaryota</taxon>
        <taxon>Metazoa</taxon>
        <taxon>Chordata</taxon>
        <taxon>Craniata</taxon>
        <taxon>Vertebrata</taxon>
        <taxon>Euteleostomi</taxon>
        <taxon>Actinopterygii</taxon>
        <taxon>Neopterygii</taxon>
        <taxon>Teleostei</taxon>
        <taxon>Neoteleostei</taxon>
        <taxon>Acanthomorphata</taxon>
        <taxon>Zeiogadaria</taxon>
        <taxon>Gadariae</taxon>
        <taxon>Gadiformes</taxon>
        <taxon>Gadoidei</taxon>
        <taxon>Merlucciidae</taxon>
        <taxon>Merluccius</taxon>
    </lineage>
</organism>
<dbReference type="InterPro" id="IPR036875">
    <property type="entry name" value="Znf_CCHC_sf"/>
</dbReference>
<feature type="domain" description="CCHC-type" evidence="3">
    <location>
        <begin position="314"/>
        <end position="327"/>
    </location>
</feature>
<dbReference type="Pfam" id="PF02023">
    <property type="entry name" value="SCAN"/>
    <property type="match status" value="1"/>
</dbReference>
<name>A0AA47MB83_MERPO</name>
<dbReference type="PANTHER" id="PTHR46888:SF13">
    <property type="entry name" value="RIBONUCLEASE H"/>
    <property type="match status" value="1"/>
</dbReference>